<dbReference type="Proteomes" id="UP000036987">
    <property type="component" value="Unassembled WGS sequence"/>
</dbReference>
<evidence type="ECO:0000313" key="1">
    <source>
        <dbReference type="EMBL" id="KMZ65051.1"/>
    </source>
</evidence>
<gene>
    <name evidence="1" type="ORF">ZOSMA_33G00820</name>
</gene>
<name>A0A0K9P7N2_ZOSMR</name>
<protein>
    <submittedName>
        <fullName evidence="1">Uncharacterized protein</fullName>
    </submittedName>
</protein>
<reference evidence="2" key="1">
    <citation type="journal article" date="2016" name="Nature">
        <title>The genome of the seagrass Zostera marina reveals angiosperm adaptation to the sea.</title>
        <authorList>
            <person name="Olsen J.L."/>
            <person name="Rouze P."/>
            <person name="Verhelst B."/>
            <person name="Lin Y.-C."/>
            <person name="Bayer T."/>
            <person name="Collen J."/>
            <person name="Dattolo E."/>
            <person name="De Paoli E."/>
            <person name="Dittami S."/>
            <person name="Maumus F."/>
            <person name="Michel G."/>
            <person name="Kersting A."/>
            <person name="Lauritano C."/>
            <person name="Lohaus R."/>
            <person name="Toepel M."/>
            <person name="Tonon T."/>
            <person name="Vanneste K."/>
            <person name="Amirebrahimi M."/>
            <person name="Brakel J."/>
            <person name="Bostroem C."/>
            <person name="Chovatia M."/>
            <person name="Grimwood J."/>
            <person name="Jenkins J.W."/>
            <person name="Jueterbock A."/>
            <person name="Mraz A."/>
            <person name="Stam W.T."/>
            <person name="Tice H."/>
            <person name="Bornberg-Bauer E."/>
            <person name="Green P.J."/>
            <person name="Pearson G.A."/>
            <person name="Procaccini G."/>
            <person name="Duarte C.M."/>
            <person name="Schmutz J."/>
            <person name="Reusch T.B.H."/>
            <person name="Van de Peer Y."/>
        </authorList>
    </citation>
    <scope>NUCLEOTIDE SEQUENCE [LARGE SCALE GENOMIC DNA]</scope>
    <source>
        <strain evidence="2">cv. Finnish</strain>
    </source>
</reference>
<evidence type="ECO:0000313" key="2">
    <source>
        <dbReference type="Proteomes" id="UP000036987"/>
    </source>
</evidence>
<dbReference type="AlphaFoldDB" id="A0A0K9P7N2"/>
<accession>A0A0K9P7N2</accession>
<organism evidence="1 2">
    <name type="scientific">Zostera marina</name>
    <name type="common">Eelgrass</name>
    <dbReference type="NCBI Taxonomy" id="29655"/>
    <lineage>
        <taxon>Eukaryota</taxon>
        <taxon>Viridiplantae</taxon>
        <taxon>Streptophyta</taxon>
        <taxon>Embryophyta</taxon>
        <taxon>Tracheophyta</taxon>
        <taxon>Spermatophyta</taxon>
        <taxon>Magnoliopsida</taxon>
        <taxon>Liliopsida</taxon>
        <taxon>Zosteraceae</taxon>
        <taxon>Zostera</taxon>
    </lineage>
</organism>
<sequence length="57" mass="6797">METRLQLQYWMICPHIIIVPHPISQTPSYVQSHEPLWANETAQRIHVVMVTYQPKKK</sequence>
<dbReference type="EMBL" id="LFYR01001077">
    <property type="protein sequence ID" value="KMZ65051.1"/>
    <property type="molecule type" value="Genomic_DNA"/>
</dbReference>
<keyword evidence="2" id="KW-1185">Reference proteome</keyword>
<comment type="caution">
    <text evidence="1">The sequence shown here is derived from an EMBL/GenBank/DDBJ whole genome shotgun (WGS) entry which is preliminary data.</text>
</comment>
<proteinExistence type="predicted"/>